<keyword evidence="1" id="KW-0472">Membrane</keyword>
<proteinExistence type="predicted"/>
<name>A0AAP0L8M7_9MAGN</name>
<evidence type="ECO:0000256" key="1">
    <source>
        <dbReference type="SAM" id="Phobius"/>
    </source>
</evidence>
<reference evidence="2 3" key="1">
    <citation type="submission" date="2024-01" db="EMBL/GenBank/DDBJ databases">
        <title>Genome assemblies of Stephania.</title>
        <authorList>
            <person name="Yang L."/>
        </authorList>
    </citation>
    <scope>NUCLEOTIDE SEQUENCE [LARGE SCALE GENOMIC DNA]</scope>
    <source>
        <strain evidence="2">YNDBR</strain>
        <tissue evidence="2">Leaf</tissue>
    </source>
</reference>
<accession>A0AAP0L8M7</accession>
<protein>
    <submittedName>
        <fullName evidence="2">Uncharacterized protein</fullName>
    </submittedName>
</protein>
<organism evidence="2 3">
    <name type="scientific">Stephania yunnanensis</name>
    <dbReference type="NCBI Taxonomy" id="152371"/>
    <lineage>
        <taxon>Eukaryota</taxon>
        <taxon>Viridiplantae</taxon>
        <taxon>Streptophyta</taxon>
        <taxon>Embryophyta</taxon>
        <taxon>Tracheophyta</taxon>
        <taxon>Spermatophyta</taxon>
        <taxon>Magnoliopsida</taxon>
        <taxon>Ranunculales</taxon>
        <taxon>Menispermaceae</taxon>
        <taxon>Menispermoideae</taxon>
        <taxon>Cissampelideae</taxon>
        <taxon>Stephania</taxon>
    </lineage>
</organism>
<dbReference type="Proteomes" id="UP001420932">
    <property type="component" value="Unassembled WGS sequence"/>
</dbReference>
<evidence type="ECO:0000313" key="3">
    <source>
        <dbReference type="Proteomes" id="UP001420932"/>
    </source>
</evidence>
<dbReference type="AlphaFoldDB" id="A0AAP0L8M7"/>
<sequence>MHTFFPCAVSSAYRPAPAIWKLLMMDSARLLLIVGLCLLYFGKVANPIQVSISHPTYRID</sequence>
<keyword evidence="1" id="KW-0812">Transmembrane</keyword>
<feature type="transmembrane region" description="Helical" evidence="1">
    <location>
        <begin position="18"/>
        <end position="41"/>
    </location>
</feature>
<comment type="caution">
    <text evidence="2">The sequence shown here is derived from an EMBL/GenBank/DDBJ whole genome shotgun (WGS) entry which is preliminary data.</text>
</comment>
<dbReference type="EMBL" id="JBBNAF010000002">
    <property type="protein sequence ID" value="KAK9164644.1"/>
    <property type="molecule type" value="Genomic_DNA"/>
</dbReference>
<evidence type="ECO:0000313" key="2">
    <source>
        <dbReference type="EMBL" id="KAK9164644.1"/>
    </source>
</evidence>
<keyword evidence="1" id="KW-1133">Transmembrane helix</keyword>
<keyword evidence="3" id="KW-1185">Reference proteome</keyword>
<gene>
    <name evidence="2" type="ORF">Syun_005546</name>
</gene>